<dbReference type="GO" id="GO:0003735">
    <property type="term" value="F:structural constituent of ribosome"/>
    <property type="evidence" value="ECO:0007669"/>
    <property type="project" value="TreeGrafter"/>
</dbReference>
<dbReference type="AlphaFoldDB" id="A0A4X2LF97"/>
<evidence type="ECO:0000256" key="1">
    <source>
        <dbReference type="ARBA" id="ARBA00007320"/>
    </source>
</evidence>
<reference evidence="8" key="3">
    <citation type="submission" date="2025-09" db="UniProtKB">
        <authorList>
            <consortium name="Ensembl"/>
        </authorList>
    </citation>
    <scope>IDENTIFICATION</scope>
</reference>
<dbReference type="SUPFAM" id="SSF52080">
    <property type="entry name" value="Ribosomal proteins L15p and L18e"/>
    <property type="match status" value="1"/>
</dbReference>
<proteinExistence type="inferred from homology"/>
<dbReference type="PANTHER" id="PTHR11721">
    <property type="entry name" value="60S RIBOSOMAL PROTEIN L27A"/>
    <property type="match status" value="1"/>
</dbReference>
<evidence type="ECO:0000256" key="4">
    <source>
        <dbReference type="ARBA" id="ARBA00023278"/>
    </source>
</evidence>
<feature type="compositionally biased region" description="Basic residues" evidence="7">
    <location>
        <begin position="1"/>
        <end position="27"/>
    </location>
</feature>
<keyword evidence="2" id="KW-0689">Ribosomal protein</keyword>
<reference evidence="8" key="2">
    <citation type="submission" date="2025-08" db="UniProtKB">
        <authorList>
            <consortium name="Ensembl"/>
        </authorList>
    </citation>
    <scope>IDENTIFICATION</scope>
</reference>
<evidence type="ECO:0000313" key="8">
    <source>
        <dbReference type="Ensembl" id="ENSVURP00010019627.1"/>
    </source>
</evidence>
<evidence type="ECO:0000256" key="6">
    <source>
        <dbReference type="ARBA" id="ARBA00035527"/>
    </source>
</evidence>
<evidence type="ECO:0000256" key="7">
    <source>
        <dbReference type="SAM" id="MobiDB-lite"/>
    </source>
</evidence>
<evidence type="ECO:0000256" key="5">
    <source>
        <dbReference type="ARBA" id="ARBA00035200"/>
    </source>
</evidence>
<organism evidence="8 9">
    <name type="scientific">Vombatus ursinus</name>
    <name type="common">Common wombat</name>
    <dbReference type="NCBI Taxonomy" id="29139"/>
    <lineage>
        <taxon>Eukaryota</taxon>
        <taxon>Metazoa</taxon>
        <taxon>Chordata</taxon>
        <taxon>Craniata</taxon>
        <taxon>Vertebrata</taxon>
        <taxon>Euteleostomi</taxon>
        <taxon>Mammalia</taxon>
        <taxon>Metatheria</taxon>
        <taxon>Diprotodontia</taxon>
        <taxon>Vombatidae</taxon>
        <taxon>Vombatus</taxon>
    </lineage>
</organism>
<dbReference type="OMA" id="CTILYSA"/>
<feature type="region of interest" description="Disordered" evidence="7">
    <location>
        <begin position="1"/>
        <end position="35"/>
    </location>
</feature>
<sequence>MPSRLRKTGKLRRHISHGHRHTGKHQKHPGDLSNAEGLHHYRINFNKYHPGYSGKVVMRHYHLKKNQSYCLTVNLDKLWTLVSEQTRINAAKTKEGLAPIINVARS</sequence>
<dbReference type="PANTHER" id="PTHR11721:SF3">
    <property type="entry name" value="LARGE RIBOSOMAL SUBUNIT PROTEIN UL15"/>
    <property type="match status" value="1"/>
</dbReference>
<dbReference type="STRING" id="29139.ENSVURP00010019627"/>
<evidence type="ECO:0000313" key="9">
    <source>
        <dbReference type="Proteomes" id="UP000314987"/>
    </source>
</evidence>
<dbReference type="Proteomes" id="UP000314987">
    <property type="component" value="Unassembled WGS sequence"/>
</dbReference>
<evidence type="ECO:0000256" key="2">
    <source>
        <dbReference type="ARBA" id="ARBA00022980"/>
    </source>
</evidence>
<comment type="similarity">
    <text evidence="1">Belongs to the universal ribosomal protein uL15 family.</text>
</comment>
<keyword evidence="3" id="KW-0687">Ribonucleoprotein</keyword>
<dbReference type="Gene3D" id="3.100.10.10">
    <property type="match status" value="1"/>
</dbReference>
<accession>A0A4X2LF97</accession>
<reference evidence="9" key="1">
    <citation type="submission" date="2018-12" db="EMBL/GenBank/DDBJ databases">
        <authorList>
            <person name="Yazar S."/>
        </authorList>
    </citation>
    <scope>NUCLEOTIDE SEQUENCE [LARGE SCALE GENOMIC DNA]</scope>
</reference>
<dbReference type="GO" id="GO:0022625">
    <property type="term" value="C:cytosolic large ribosomal subunit"/>
    <property type="evidence" value="ECO:0007669"/>
    <property type="project" value="TreeGrafter"/>
</dbReference>
<name>A0A4X2LF97_VOMUR</name>
<dbReference type="InterPro" id="IPR036227">
    <property type="entry name" value="Ribosomal_uL15/eL18_sf"/>
</dbReference>
<keyword evidence="4" id="KW-0379">Hydroxylation</keyword>
<dbReference type="Ensembl" id="ENSVURT00010022337.1">
    <property type="protein sequence ID" value="ENSVURP00010019627.1"/>
    <property type="gene ID" value="ENSVURG00010014978.1"/>
</dbReference>
<dbReference type="GeneTree" id="ENSGT00390000005534"/>
<protein>
    <recommendedName>
        <fullName evidence="5">Large ribosomal subunit protein uL15</fullName>
    </recommendedName>
    <alternativeName>
        <fullName evidence="6">60S ribosomal protein L27a</fullName>
    </alternativeName>
</protein>
<evidence type="ECO:0000256" key="3">
    <source>
        <dbReference type="ARBA" id="ARBA00023274"/>
    </source>
</evidence>
<keyword evidence="9" id="KW-1185">Reference proteome</keyword>